<dbReference type="GO" id="GO:0005777">
    <property type="term" value="C:peroxisome"/>
    <property type="evidence" value="ECO:0007669"/>
    <property type="project" value="TreeGrafter"/>
</dbReference>
<comment type="caution">
    <text evidence="11">The sequence shown here is derived from an EMBL/GenBank/DDBJ whole genome shotgun (WGS) entry which is preliminary data.</text>
</comment>
<dbReference type="FunFam" id="3.40.30.10:FF:000020">
    <property type="entry name" value="Peroxiredoxin"/>
    <property type="match status" value="1"/>
</dbReference>
<dbReference type="EMBL" id="VSWD01000009">
    <property type="protein sequence ID" value="KAK3092333.1"/>
    <property type="molecule type" value="Genomic_DNA"/>
</dbReference>
<evidence type="ECO:0000313" key="12">
    <source>
        <dbReference type="Proteomes" id="UP001186944"/>
    </source>
</evidence>
<dbReference type="InterPro" id="IPR013740">
    <property type="entry name" value="Redoxin"/>
</dbReference>
<accession>A0AA89BVF8</accession>
<evidence type="ECO:0000256" key="1">
    <source>
        <dbReference type="ARBA" id="ARBA00003330"/>
    </source>
</evidence>
<keyword evidence="4 9" id="KW-0049">Antioxidant</keyword>
<gene>
    <name evidence="11" type="ORF">FSP39_001408</name>
</gene>
<protein>
    <recommendedName>
        <fullName evidence="9">Peroxiredoxin-5</fullName>
        <ecNumber evidence="9">1.11.1.24</ecNumber>
    </recommendedName>
</protein>
<evidence type="ECO:0000256" key="8">
    <source>
        <dbReference type="PIRSR" id="PIRSR637944-1"/>
    </source>
</evidence>
<organism evidence="11 12">
    <name type="scientific">Pinctada imbricata</name>
    <name type="common">Atlantic pearl-oyster</name>
    <name type="synonym">Pinctada martensii</name>
    <dbReference type="NCBI Taxonomy" id="66713"/>
    <lineage>
        <taxon>Eukaryota</taxon>
        <taxon>Metazoa</taxon>
        <taxon>Spiralia</taxon>
        <taxon>Lophotrochozoa</taxon>
        <taxon>Mollusca</taxon>
        <taxon>Bivalvia</taxon>
        <taxon>Autobranchia</taxon>
        <taxon>Pteriomorphia</taxon>
        <taxon>Pterioida</taxon>
        <taxon>Pterioidea</taxon>
        <taxon>Pteriidae</taxon>
        <taxon>Pinctada</taxon>
    </lineage>
</organism>
<evidence type="ECO:0000259" key="10">
    <source>
        <dbReference type="PROSITE" id="PS51352"/>
    </source>
</evidence>
<dbReference type="PROSITE" id="PS51352">
    <property type="entry name" value="THIOREDOXIN_2"/>
    <property type="match status" value="1"/>
</dbReference>
<dbReference type="InterPro" id="IPR013766">
    <property type="entry name" value="Thioredoxin_domain"/>
</dbReference>
<dbReference type="GO" id="GO:0005739">
    <property type="term" value="C:mitochondrion"/>
    <property type="evidence" value="ECO:0007669"/>
    <property type="project" value="TreeGrafter"/>
</dbReference>
<dbReference type="GO" id="GO:0042744">
    <property type="term" value="P:hydrogen peroxide catabolic process"/>
    <property type="evidence" value="ECO:0007669"/>
    <property type="project" value="TreeGrafter"/>
</dbReference>
<dbReference type="GO" id="GO:0034599">
    <property type="term" value="P:cellular response to oxidative stress"/>
    <property type="evidence" value="ECO:0007669"/>
    <property type="project" value="InterPro"/>
</dbReference>
<evidence type="ECO:0000256" key="2">
    <source>
        <dbReference type="ARBA" id="ARBA00010505"/>
    </source>
</evidence>
<evidence type="ECO:0000256" key="6">
    <source>
        <dbReference type="ARBA" id="ARBA00023284"/>
    </source>
</evidence>
<dbReference type="PANTHER" id="PTHR10430">
    <property type="entry name" value="PEROXIREDOXIN"/>
    <property type="match status" value="1"/>
</dbReference>
<dbReference type="InterPro" id="IPR036249">
    <property type="entry name" value="Thioredoxin-like_sf"/>
</dbReference>
<dbReference type="Gene3D" id="3.40.30.10">
    <property type="entry name" value="Glutaredoxin"/>
    <property type="match status" value="1"/>
</dbReference>
<keyword evidence="12" id="KW-1185">Reference proteome</keyword>
<dbReference type="GO" id="GO:0045454">
    <property type="term" value="P:cell redox homeostasis"/>
    <property type="evidence" value="ECO:0007669"/>
    <property type="project" value="TreeGrafter"/>
</dbReference>
<feature type="active site" description="Cysteine sulfenic acid (-SOH) intermediate" evidence="8">
    <location>
        <position position="177"/>
    </location>
</feature>
<feature type="domain" description="Thioredoxin" evidence="10">
    <location>
        <begin position="133"/>
        <end position="291"/>
    </location>
</feature>
<dbReference type="EC" id="1.11.1.24" evidence="9"/>
<dbReference type="GO" id="GO:0008379">
    <property type="term" value="F:thioredoxin peroxidase activity"/>
    <property type="evidence" value="ECO:0007669"/>
    <property type="project" value="InterPro"/>
</dbReference>
<dbReference type="PANTHER" id="PTHR10430:SF16">
    <property type="entry name" value="PEROXIREDOXIN-5, MITOCHONDRIAL"/>
    <property type="match status" value="1"/>
</dbReference>
<dbReference type="AlphaFoldDB" id="A0AA89BVF8"/>
<reference evidence="11" key="1">
    <citation type="submission" date="2019-08" db="EMBL/GenBank/DDBJ databases">
        <title>The improved chromosome-level genome for the pearl oyster Pinctada fucata martensii using PacBio sequencing and Hi-C.</title>
        <authorList>
            <person name="Zheng Z."/>
        </authorList>
    </citation>
    <scope>NUCLEOTIDE SEQUENCE</scope>
    <source>
        <strain evidence="11">ZZ-2019</strain>
        <tissue evidence="11">Adductor muscle</tissue>
    </source>
</reference>
<comment type="catalytic activity">
    <reaction evidence="7 9">
        <text>a hydroperoxide + [thioredoxin]-dithiol = an alcohol + [thioredoxin]-disulfide + H2O</text>
        <dbReference type="Rhea" id="RHEA:62620"/>
        <dbReference type="Rhea" id="RHEA-COMP:10698"/>
        <dbReference type="Rhea" id="RHEA-COMP:10700"/>
        <dbReference type="ChEBI" id="CHEBI:15377"/>
        <dbReference type="ChEBI" id="CHEBI:29950"/>
        <dbReference type="ChEBI" id="CHEBI:30879"/>
        <dbReference type="ChEBI" id="CHEBI:35924"/>
        <dbReference type="ChEBI" id="CHEBI:50058"/>
        <dbReference type="EC" id="1.11.1.24"/>
    </reaction>
</comment>
<evidence type="ECO:0000256" key="4">
    <source>
        <dbReference type="ARBA" id="ARBA00022862"/>
    </source>
</evidence>
<keyword evidence="3 9" id="KW-0575">Peroxidase</keyword>
<evidence type="ECO:0000313" key="11">
    <source>
        <dbReference type="EMBL" id="KAK3092333.1"/>
    </source>
</evidence>
<keyword evidence="6 9" id="KW-0676">Redox-active center</keyword>
<comment type="function">
    <text evidence="1">Thiol-specific peroxidase that catalyzes the reduction of hydrogen peroxide and organic hydroperoxides to water and alcohols, respectively. Plays a role in cell protection against oxidative stress by detoxifying peroxides and as sensor of hydrogen peroxide-mediated signaling events.</text>
</comment>
<dbReference type="InterPro" id="IPR037944">
    <property type="entry name" value="PRX5-like"/>
</dbReference>
<evidence type="ECO:0000256" key="7">
    <source>
        <dbReference type="ARBA" id="ARBA00049091"/>
    </source>
</evidence>
<evidence type="ECO:0000256" key="3">
    <source>
        <dbReference type="ARBA" id="ARBA00022559"/>
    </source>
</evidence>
<dbReference type="Proteomes" id="UP001186944">
    <property type="component" value="Unassembled WGS sequence"/>
</dbReference>
<keyword evidence="5 9" id="KW-0560">Oxidoreductase</keyword>
<dbReference type="SUPFAM" id="SSF52833">
    <property type="entry name" value="Thioredoxin-like"/>
    <property type="match status" value="1"/>
</dbReference>
<name>A0AA89BVF8_PINIB</name>
<dbReference type="Pfam" id="PF08534">
    <property type="entry name" value="Redoxin"/>
    <property type="match status" value="1"/>
</dbReference>
<dbReference type="CDD" id="cd03013">
    <property type="entry name" value="PRX5_like"/>
    <property type="match status" value="1"/>
</dbReference>
<evidence type="ECO:0000256" key="9">
    <source>
        <dbReference type="RuleBase" id="RU366011"/>
    </source>
</evidence>
<sequence>MICTKKGTIDPFCSDHHAVYIETSFIKTKHYTYKRKVWLYDQADYDSYRHHLDNCIWPEDDLPIDSLVECLTENIIKCAECSIPNKIVTIRPQDPPWFHNGIRLAIRQRTRAHHKAKKSNNPVHWATFRTLRNKVGERIPSVSVYEGSPDGVINPQELFKGKKGILFSVLGAFTPGCSLEHIPEYLQQFEKFKEEGYDLICCVAVNDPFVMAAWGKDVKAEGKIRMLADPAAEFTKALKMELDCTKPLGGLRSKRYSLVVEDAVIKSINTEPDHTGLACLLCIRNYKAHRQPS</sequence>
<comment type="similarity">
    <text evidence="2 9">Belongs to the peroxiredoxin family. Prx5 subfamily.</text>
</comment>
<evidence type="ECO:0000256" key="5">
    <source>
        <dbReference type="ARBA" id="ARBA00023002"/>
    </source>
</evidence>
<proteinExistence type="inferred from homology"/>